<sequence>MTDERQPLIRIDVTPRQQLILQEVVRDLYLAEAEDTVDHDYLLELADLDELIRGSHPRWNGQQQQFFEVKEGDQ</sequence>
<organism evidence="1 2">
    <name type="scientific">Microbacterium dextranolyticum</name>
    <dbReference type="NCBI Taxonomy" id="36806"/>
    <lineage>
        <taxon>Bacteria</taxon>
        <taxon>Bacillati</taxon>
        <taxon>Actinomycetota</taxon>
        <taxon>Actinomycetes</taxon>
        <taxon>Micrococcales</taxon>
        <taxon>Microbacteriaceae</taxon>
        <taxon>Microbacterium</taxon>
    </lineage>
</organism>
<reference evidence="1" key="2">
    <citation type="submission" date="2023-01" db="EMBL/GenBank/DDBJ databases">
        <authorList>
            <person name="Sun Q."/>
            <person name="Evtushenko L."/>
        </authorList>
    </citation>
    <scope>NUCLEOTIDE SEQUENCE</scope>
    <source>
        <strain evidence="1">VKM Ac-1940</strain>
    </source>
</reference>
<proteinExistence type="predicted"/>
<dbReference type="RefSeq" id="WP_204963849.1">
    <property type="nucleotide sequence ID" value="NZ_BAAAUR010000001.1"/>
</dbReference>
<comment type="caution">
    <text evidence="1">The sequence shown here is derived from an EMBL/GenBank/DDBJ whole genome shotgun (WGS) entry which is preliminary data.</text>
</comment>
<dbReference type="AlphaFoldDB" id="A0A9W6HMB4"/>
<dbReference type="Proteomes" id="UP001142291">
    <property type="component" value="Unassembled WGS sequence"/>
</dbReference>
<keyword evidence="2" id="KW-1185">Reference proteome</keyword>
<gene>
    <name evidence="1" type="ORF">GCM10017591_17410</name>
</gene>
<dbReference type="EMBL" id="BSER01000009">
    <property type="protein sequence ID" value="GLJ95678.1"/>
    <property type="molecule type" value="Genomic_DNA"/>
</dbReference>
<reference evidence="1" key="1">
    <citation type="journal article" date="2014" name="Int. J. Syst. Evol. Microbiol.">
        <title>Complete genome sequence of Corynebacterium casei LMG S-19264T (=DSM 44701T), isolated from a smear-ripened cheese.</title>
        <authorList>
            <consortium name="US DOE Joint Genome Institute (JGI-PGF)"/>
            <person name="Walter F."/>
            <person name="Albersmeier A."/>
            <person name="Kalinowski J."/>
            <person name="Ruckert C."/>
        </authorList>
    </citation>
    <scope>NUCLEOTIDE SEQUENCE</scope>
    <source>
        <strain evidence="1">VKM Ac-1940</strain>
    </source>
</reference>
<protein>
    <submittedName>
        <fullName evidence="1">Uncharacterized protein</fullName>
    </submittedName>
</protein>
<accession>A0A9W6HMB4</accession>
<name>A0A9W6HMB4_9MICO</name>
<evidence type="ECO:0000313" key="1">
    <source>
        <dbReference type="EMBL" id="GLJ95678.1"/>
    </source>
</evidence>
<evidence type="ECO:0000313" key="2">
    <source>
        <dbReference type="Proteomes" id="UP001142291"/>
    </source>
</evidence>